<dbReference type="SUPFAM" id="SSF53187">
    <property type="entry name" value="Zn-dependent exopeptidases"/>
    <property type="match status" value="1"/>
</dbReference>
<dbReference type="Gene3D" id="3.40.630.40">
    <property type="entry name" value="Zn-dependent exopeptidases"/>
    <property type="match status" value="1"/>
</dbReference>
<organism evidence="2">
    <name type="scientific">Podoviridae sp. ctEmK1</name>
    <dbReference type="NCBI Taxonomy" id="2827727"/>
    <lineage>
        <taxon>Viruses</taxon>
        <taxon>Duplodnaviria</taxon>
        <taxon>Heunggongvirae</taxon>
        <taxon>Uroviricota</taxon>
        <taxon>Caudoviricetes</taxon>
    </lineage>
</organism>
<evidence type="ECO:0000259" key="1">
    <source>
        <dbReference type="SMART" id="SM00646"/>
    </source>
</evidence>
<accession>A0A8S5S510</accession>
<dbReference type="GO" id="GO:0008745">
    <property type="term" value="F:N-acetylmuramoyl-L-alanine amidase activity"/>
    <property type="evidence" value="ECO:0007669"/>
    <property type="project" value="InterPro"/>
</dbReference>
<dbReference type="InterPro" id="IPR002508">
    <property type="entry name" value="MurNAc-LAA_cat"/>
</dbReference>
<keyword evidence="2" id="KW-0378">Hydrolase</keyword>
<dbReference type="CDD" id="cd02696">
    <property type="entry name" value="MurNAc-LAA"/>
    <property type="match status" value="1"/>
</dbReference>
<dbReference type="Pfam" id="PF01520">
    <property type="entry name" value="Amidase_3"/>
    <property type="match status" value="1"/>
</dbReference>
<dbReference type="GO" id="GO:0009253">
    <property type="term" value="P:peptidoglycan catabolic process"/>
    <property type="evidence" value="ECO:0007669"/>
    <property type="project" value="InterPro"/>
</dbReference>
<dbReference type="PANTHER" id="PTHR30404">
    <property type="entry name" value="N-ACETYLMURAMOYL-L-ALANINE AMIDASE"/>
    <property type="match status" value="1"/>
</dbReference>
<dbReference type="PANTHER" id="PTHR30404:SF8">
    <property type="entry name" value="AUTOLYSIN PH-RELATED"/>
    <property type="match status" value="1"/>
</dbReference>
<name>A0A8S5S510_9CAUD</name>
<dbReference type="EMBL" id="BK032531">
    <property type="protein sequence ID" value="DAF46124.1"/>
    <property type="molecule type" value="Genomic_DNA"/>
</dbReference>
<evidence type="ECO:0000313" key="2">
    <source>
        <dbReference type="EMBL" id="DAF46124.1"/>
    </source>
</evidence>
<feature type="domain" description="MurNAc-LAA" evidence="1">
    <location>
        <begin position="64"/>
        <end position="176"/>
    </location>
</feature>
<reference evidence="2" key="1">
    <citation type="journal article" date="2021" name="Proc. Natl. Acad. Sci. U.S.A.">
        <title>A Catalog of Tens of Thousands of Viruses from Human Metagenomes Reveals Hidden Associations with Chronic Diseases.</title>
        <authorList>
            <person name="Tisza M.J."/>
            <person name="Buck C.B."/>
        </authorList>
    </citation>
    <scope>NUCLEOTIDE SEQUENCE</scope>
    <source>
        <strain evidence="2">CtEmK1</strain>
    </source>
</reference>
<protein>
    <submittedName>
        <fullName evidence="2">Cell wall hydrolase autolysin</fullName>
    </submittedName>
</protein>
<dbReference type="SUPFAM" id="SSF158634">
    <property type="entry name" value="RPA2825-like"/>
    <property type="match status" value="1"/>
</dbReference>
<dbReference type="SMART" id="SM00646">
    <property type="entry name" value="Ami_3"/>
    <property type="match status" value="1"/>
</dbReference>
<sequence>MATYNVHGGHSLKCRGTSGLLDEVNEDRAVKNKLIELLRANGHTVYDCTDDYSTTQGANLSAIVSKCNAHNVDLDISIHLNSARNDPHGDGKCGGVEVYGYDDRIYGTAYRIAESIANTLGIGFHGAPVKYNTGLYVLRKTRAKAILIECCFVDDKDDVNRWDSTKCAMAIASALGCKTNVSTTPVKQNTSVSSSNRPLDASRNAGQRETYFPVFKSSSCSIVDCLKSIGVDSSFSYRQRIAGKNGVANYKGTAPQNDKLVSLGKKGKLIKP</sequence>
<proteinExistence type="predicted"/>
<dbReference type="InterPro" id="IPR050695">
    <property type="entry name" value="N-acetylmuramoyl_amidase_3"/>
</dbReference>